<dbReference type="InterPro" id="IPR000073">
    <property type="entry name" value="AB_hydrolase_1"/>
</dbReference>
<dbReference type="RefSeq" id="WP_191728776.1">
    <property type="nucleotide sequence ID" value="NZ_JACSQJ010000002.1"/>
</dbReference>
<dbReference type="GO" id="GO:0016787">
    <property type="term" value="F:hydrolase activity"/>
    <property type="evidence" value="ECO:0007669"/>
    <property type="project" value="UniProtKB-KW"/>
</dbReference>
<dbReference type="SUPFAM" id="SSF53474">
    <property type="entry name" value="alpha/beta-Hydrolases"/>
    <property type="match status" value="1"/>
</dbReference>
<protein>
    <submittedName>
        <fullName evidence="3">Alpha/beta fold hydrolase</fullName>
    </submittedName>
</protein>
<feature type="domain" description="AB hydrolase-1" evidence="2">
    <location>
        <begin position="75"/>
        <end position="204"/>
    </location>
</feature>
<dbReference type="Proteomes" id="UP000647183">
    <property type="component" value="Unassembled WGS sequence"/>
</dbReference>
<name>A0ABR8UHS4_9GAMM</name>
<accession>A0ABR8UHS4</accession>
<dbReference type="InterPro" id="IPR050960">
    <property type="entry name" value="AB_hydrolase_4_sf"/>
</dbReference>
<dbReference type="PANTHER" id="PTHR10794:SF63">
    <property type="entry name" value="ALPHA_BETA HYDROLASE 1, ISOFORM A"/>
    <property type="match status" value="1"/>
</dbReference>
<dbReference type="InterPro" id="IPR029058">
    <property type="entry name" value="AB_hydrolase_fold"/>
</dbReference>
<evidence type="ECO:0000313" key="4">
    <source>
        <dbReference type="Proteomes" id="UP000647183"/>
    </source>
</evidence>
<comment type="similarity">
    <text evidence="1">Belongs to the AB hydrolase superfamily. AB hydrolase 4 family.</text>
</comment>
<dbReference type="PANTHER" id="PTHR10794">
    <property type="entry name" value="ABHYDROLASE DOMAIN-CONTAINING PROTEIN"/>
    <property type="match status" value="1"/>
</dbReference>
<proteinExistence type="inferred from homology"/>
<keyword evidence="4" id="KW-1185">Reference proteome</keyword>
<dbReference type="Pfam" id="PF00561">
    <property type="entry name" value="Abhydrolase_1"/>
    <property type="match status" value="1"/>
</dbReference>
<evidence type="ECO:0000259" key="2">
    <source>
        <dbReference type="Pfam" id="PF00561"/>
    </source>
</evidence>
<sequence>MSPAAPSGYRPPRWLRNAHVQSVLAGSPLRRRRGLAALAAAGAETRQVIVDGGDGVRLLGLHTARPGVEPQGMALLLHGWEGSADSAYVCLATAGFLARGWDVFRLNFRDHGGSHHLNPDIFHSARIDEVVHAAVDVARRMPRPRLVVAGHSLGGNFALRLALRAPAAGLPLEAVAAVCPVLDPARTMAAMEQGLPLYLRHFERSWRRSLVRKRALFPGHVDVDDRVLRLRMRALTEWLVLRHTDFGSLDAYFDRYSIAGDRLAGLAVPASILTSADDPVIPVDDFGRLVLPADALLEVAPWGGHCGFLEGPRLDGYAERWIVERLAGARQGRATIGGFRAQRP</sequence>
<evidence type="ECO:0000256" key="1">
    <source>
        <dbReference type="ARBA" id="ARBA00010884"/>
    </source>
</evidence>
<reference evidence="3 4" key="1">
    <citation type="submission" date="2020-08" db="EMBL/GenBank/DDBJ databases">
        <title>A Genomic Blueprint of the Chicken Gut Microbiome.</title>
        <authorList>
            <person name="Gilroy R."/>
            <person name="Ravi A."/>
            <person name="Getino M."/>
            <person name="Pursley I."/>
            <person name="Horton D.L."/>
            <person name="Alikhan N.-F."/>
            <person name="Baker D."/>
            <person name="Gharbi K."/>
            <person name="Hall N."/>
            <person name="Watson M."/>
            <person name="Adriaenssens E.M."/>
            <person name="Foster-Nyarko E."/>
            <person name="Jarju S."/>
            <person name="Secka A."/>
            <person name="Antonio M."/>
            <person name="Oren A."/>
            <person name="Chaudhuri R."/>
            <person name="La Ragione R.M."/>
            <person name="Hildebrand F."/>
            <person name="Pallen M.J."/>
        </authorList>
    </citation>
    <scope>NUCLEOTIDE SEQUENCE [LARGE SCALE GENOMIC DNA]</scope>
    <source>
        <strain evidence="3 4">Sa2BVA3</strain>
    </source>
</reference>
<evidence type="ECO:0000313" key="3">
    <source>
        <dbReference type="EMBL" id="MBD7987546.1"/>
    </source>
</evidence>
<gene>
    <name evidence="3" type="ORF">H9645_05835</name>
</gene>
<organism evidence="3 4">
    <name type="scientific">Luteimonas colneyensis</name>
    <dbReference type="NCBI Taxonomy" id="2762230"/>
    <lineage>
        <taxon>Bacteria</taxon>
        <taxon>Pseudomonadati</taxon>
        <taxon>Pseudomonadota</taxon>
        <taxon>Gammaproteobacteria</taxon>
        <taxon>Lysobacterales</taxon>
        <taxon>Lysobacteraceae</taxon>
        <taxon>Luteimonas</taxon>
    </lineage>
</organism>
<dbReference type="InterPro" id="IPR012020">
    <property type="entry name" value="ABHD4"/>
</dbReference>
<dbReference type="Gene3D" id="3.40.50.1820">
    <property type="entry name" value="alpha/beta hydrolase"/>
    <property type="match status" value="1"/>
</dbReference>
<dbReference type="EMBL" id="JACSQJ010000002">
    <property type="protein sequence ID" value="MBD7987546.1"/>
    <property type="molecule type" value="Genomic_DNA"/>
</dbReference>
<dbReference type="PIRSF" id="PIRSF005211">
    <property type="entry name" value="Ab_hydro_YheT"/>
    <property type="match status" value="1"/>
</dbReference>
<keyword evidence="3" id="KW-0378">Hydrolase</keyword>
<comment type="caution">
    <text evidence="3">The sequence shown here is derived from an EMBL/GenBank/DDBJ whole genome shotgun (WGS) entry which is preliminary data.</text>
</comment>